<dbReference type="InParanoid" id="A0A3Q0HED8"/>
<keyword evidence="2" id="KW-1003">Cell membrane</keyword>
<dbReference type="FunCoup" id="A0A3Q0HED8">
    <property type="interactions" value="14"/>
</dbReference>
<sequence length="402" mass="45992">MYNMYNTSTEELHMPSTCNKSLVLVPRNGGPCFPLPIFILLAVLMVLLVFITVLGNALVILAFVVDKNLRHRSNYFFLNLAVSDFAVGAFCIPMYIPYALTGKWEFGKGPCKLWLLLDHLMCTASSFNIALISYDRYLSVTKAVFYRILQRMTSKTVIMMGAIWVFAFLLYGPAIIIWEYVAGCSIVPDDECYPEFSYNWYFSLCASVFEFFTPLISIAYFNFHIFQSIRKRLRSPTHQLSENSKSKSQSWGSSSSGNNFSTSVGYMYSVTLDSSVASQVHSKTAKEAHFRGFRKRTWSKMQRDKKAAKSLAIIVYIFAICWAPYSLLTIISAACRKQCISEPLFEFTSWLLWFNSSVNPFLYPLCHVKFRRAFRKIFCLKKPVIFESHQPDSSKDPSVDTP</sequence>
<dbReference type="GO" id="GO:0007197">
    <property type="term" value="P:adenylate cyclase-inhibiting G protein-coupled acetylcholine receptor signaling pathway"/>
    <property type="evidence" value="ECO:0007669"/>
    <property type="project" value="TreeGrafter"/>
</dbReference>
<feature type="transmembrane region" description="Helical" evidence="12">
    <location>
        <begin position="116"/>
        <end position="135"/>
    </location>
</feature>
<evidence type="ECO:0000256" key="3">
    <source>
        <dbReference type="ARBA" id="ARBA00022553"/>
    </source>
</evidence>
<comment type="similarity">
    <text evidence="10">Belongs to the G-protein coupled receptor 1 family.</text>
</comment>
<evidence type="ECO:0000256" key="7">
    <source>
        <dbReference type="ARBA" id="ARBA00023136"/>
    </source>
</evidence>
<evidence type="ECO:0000256" key="1">
    <source>
        <dbReference type="ARBA" id="ARBA00004651"/>
    </source>
</evidence>
<evidence type="ECO:0000256" key="12">
    <source>
        <dbReference type="SAM" id="Phobius"/>
    </source>
</evidence>
<dbReference type="InterPro" id="IPR000276">
    <property type="entry name" value="GPCR_Rhodpsn"/>
</dbReference>
<dbReference type="GO" id="GO:0016907">
    <property type="term" value="F:G protein-coupled acetylcholine receptor activity"/>
    <property type="evidence" value="ECO:0007669"/>
    <property type="project" value="TreeGrafter"/>
</dbReference>
<dbReference type="CDD" id="cd15048">
    <property type="entry name" value="7tmA_Histamine_H3R_H4R"/>
    <property type="match status" value="1"/>
</dbReference>
<keyword evidence="8 10" id="KW-0675">Receptor</keyword>
<keyword evidence="6 10" id="KW-0297">G-protein coupled receptor</keyword>
<organism evidence="14 15">
    <name type="scientific">Alligator sinensis</name>
    <name type="common">Chinese alligator</name>
    <dbReference type="NCBI Taxonomy" id="38654"/>
    <lineage>
        <taxon>Eukaryota</taxon>
        <taxon>Metazoa</taxon>
        <taxon>Chordata</taxon>
        <taxon>Craniata</taxon>
        <taxon>Vertebrata</taxon>
        <taxon>Euteleostomi</taxon>
        <taxon>Archelosauria</taxon>
        <taxon>Archosauria</taxon>
        <taxon>Crocodylia</taxon>
        <taxon>Alligatoridae</taxon>
        <taxon>Alligatorinae</taxon>
        <taxon>Alligator</taxon>
    </lineage>
</organism>
<name>A0A3Q0HED8_ALLSI</name>
<feature type="transmembrane region" description="Helical" evidence="12">
    <location>
        <begin position="156"/>
        <end position="178"/>
    </location>
</feature>
<evidence type="ECO:0000256" key="6">
    <source>
        <dbReference type="ARBA" id="ARBA00023040"/>
    </source>
</evidence>
<feature type="transmembrane region" description="Helical" evidence="12">
    <location>
        <begin position="347"/>
        <end position="366"/>
    </location>
</feature>
<dbReference type="PANTHER" id="PTHR24247:SF199">
    <property type="entry name" value="HISTAMINE H4 RECEPTOR"/>
    <property type="match status" value="1"/>
</dbReference>
<evidence type="ECO:0000259" key="13">
    <source>
        <dbReference type="PROSITE" id="PS50262"/>
    </source>
</evidence>
<dbReference type="GeneID" id="102387311"/>
<keyword evidence="9 10" id="KW-0807">Transducer</keyword>
<evidence type="ECO:0000313" key="14">
    <source>
        <dbReference type="Proteomes" id="UP000189705"/>
    </source>
</evidence>
<feature type="transmembrane region" description="Helical" evidence="12">
    <location>
        <begin position="76"/>
        <end position="96"/>
    </location>
</feature>
<feature type="transmembrane region" description="Helical" evidence="12">
    <location>
        <begin position="311"/>
        <end position="335"/>
    </location>
</feature>
<accession>A0A3Q0HED8</accession>
<reference evidence="15" key="1">
    <citation type="submission" date="2025-08" db="UniProtKB">
        <authorList>
            <consortium name="RefSeq"/>
        </authorList>
    </citation>
    <scope>IDENTIFICATION</scope>
</reference>
<dbReference type="RefSeq" id="XP_025070042.1">
    <property type="nucleotide sequence ID" value="XM_025214257.1"/>
</dbReference>
<feature type="region of interest" description="Disordered" evidence="11">
    <location>
        <begin position="237"/>
        <end position="256"/>
    </location>
</feature>
<dbReference type="PRINTS" id="PR00237">
    <property type="entry name" value="GPCRRHODOPSN"/>
</dbReference>
<dbReference type="GO" id="GO:0030425">
    <property type="term" value="C:dendrite"/>
    <property type="evidence" value="ECO:0007669"/>
    <property type="project" value="TreeGrafter"/>
</dbReference>
<dbReference type="InterPro" id="IPR017452">
    <property type="entry name" value="GPCR_Rhodpsn_7TM"/>
</dbReference>
<dbReference type="AlphaFoldDB" id="A0A3Q0HED8"/>
<evidence type="ECO:0000256" key="11">
    <source>
        <dbReference type="SAM" id="MobiDB-lite"/>
    </source>
</evidence>
<dbReference type="PROSITE" id="PS00237">
    <property type="entry name" value="G_PROTEIN_RECEP_F1_1"/>
    <property type="match status" value="1"/>
</dbReference>
<evidence type="ECO:0000256" key="10">
    <source>
        <dbReference type="RuleBase" id="RU000688"/>
    </source>
</evidence>
<evidence type="ECO:0000256" key="5">
    <source>
        <dbReference type="ARBA" id="ARBA00022989"/>
    </source>
</evidence>
<dbReference type="GO" id="GO:0004993">
    <property type="term" value="F:G protein-coupled serotonin receptor activity"/>
    <property type="evidence" value="ECO:0007669"/>
    <property type="project" value="TreeGrafter"/>
</dbReference>
<dbReference type="GO" id="GO:0005886">
    <property type="term" value="C:plasma membrane"/>
    <property type="evidence" value="ECO:0007669"/>
    <property type="project" value="UniProtKB-SubCell"/>
</dbReference>
<feature type="domain" description="G-protein coupled receptors family 1 profile" evidence="13">
    <location>
        <begin position="55"/>
        <end position="363"/>
    </location>
</feature>
<gene>
    <name evidence="15" type="primary">LOC102387311</name>
</gene>
<dbReference type="Proteomes" id="UP000189705">
    <property type="component" value="Unplaced"/>
</dbReference>
<dbReference type="Gene3D" id="1.20.1070.10">
    <property type="entry name" value="Rhodopsin 7-helix transmembrane proteins"/>
    <property type="match status" value="1"/>
</dbReference>
<dbReference type="PRINTS" id="PR01471">
    <property type="entry name" value="HISTAMINEH3R"/>
</dbReference>
<evidence type="ECO:0000256" key="4">
    <source>
        <dbReference type="ARBA" id="ARBA00022692"/>
    </source>
</evidence>
<proteinExistence type="inferred from homology"/>
<keyword evidence="3" id="KW-0597">Phosphoprotein</keyword>
<protein>
    <submittedName>
        <fullName evidence="15">Histamine H3 receptor-like</fullName>
    </submittedName>
</protein>
<keyword evidence="5 12" id="KW-1133">Transmembrane helix</keyword>
<feature type="transmembrane region" description="Helical" evidence="12">
    <location>
        <begin position="37"/>
        <end position="64"/>
    </location>
</feature>
<evidence type="ECO:0000256" key="8">
    <source>
        <dbReference type="ARBA" id="ARBA00023170"/>
    </source>
</evidence>
<comment type="subcellular location">
    <subcellularLocation>
        <location evidence="1">Cell membrane</location>
        <topology evidence="1">Multi-pass membrane protein</topology>
    </subcellularLocation>
</comment>
<dbReference type="SMART" id="SM01381">
    <property type="entry name" value="7TM_GPCR_Srsx"/>
    <property type="match status" value="1"/>
</dbReference>
<dbReference type="Pfam" id="PF00001">
    <property type="entry name" value="7tm_1"/>
    <property type="match status" value="1"/>
</dbReference>
<evidence type="ECO:0000313" key="15">
    <source>
        <dbReference type="RefSeq" id="XP_025070042.1"/>
    </source>
</evidence>
<dbReference type="GO" id="GO:0004969">
    <property type="term" value="F:histamine receptor activity"/>
    <property type="evidence" value="ECO:0007669"/>
    <property type="project" value="InterPro"/>
</dbReference>
<keyword evidence="4 10" id="KW-0812">Transmembrane</keyword>
<dbReference type="PANTHER" id="PTHR24247">
    <property type="entry name" value="5-HYDROXYTRYPTAMINE RECEPTOR"/>
    <property type="match status" value="1"/>
</dbReference>
<dbReference type="GO" id="GO:0007187">
    <property type="term" value="P:G protein-coupled receptor signaling pathway, coupled to cyclic nucleotide second messenger"/>
    <property type="evidence" value="ECO:0007669"/>
    <property type="project" value="TreeGrafter"/>
</dbReference>
<evidence type="ECO:0000256" key="9">
    <source>
        <dbReference type="ARBA" id="ARBA00023224"/>
    </source>
</evidence>
<keyword evidence="14" id="KW-1185">Reference proteome</keyword>
<dbReference type="SUPFAM" id="SSF81321">
    <property type="entry name" value="Family A G protein-coupled receptor-like"/>
    <property type="match status" value="1"/>
</dbReference>
<dbReference type="GO" id="GO:0045202">
    <property type="term" value="C:synapse"/>
    <property type="evidence" value="ECO:0007669"/>
    <property type="project" value="TreeGrafter"/>
</dbReference>
<keyword evidence="7 12" id="KW-0472">Membrane</keyword>
<feature type="transmembrane region" description="Helical" evidence="12">
    <location>
        <begin position="198"/>
        <end position="223"/>
    </location>
</feature>
<dbReference type="PROSITE" id="PS50262">
    <property type="entry name" value="G_PROTEIN_RECEP_F1_2"/>
    <property type="match status" value="1"/>
</dbReference>
<dbReference type="KEGG" id="asn:102387311"/>
<feature type="compositionally biased region" description="Low complexity" evidence="11">
    <location>
        <begin position="241"/>
        <end position="256"/>
    </location>
</feature>
<evidence type="ECO:0000256" key="2">
    <source>
        <dbReference type="ARBA" id="ARBA00022475"/>
    </source>
</evidence>
<dbReference type="InterPro" id="IPR003980">
    <property type="entry name" value="Histamine_H3_rcpt"/>
</dbReference>